<proteinExistence type="inferred from homology"/>
<feature type="domain" description="Beta-xylosidase C-terminal Concanavalin A-like" evidence="7">
    <location>
        <begin position="310"/>
        <end position="484"/>
    </location>
</feature>
<comment type="similarity">
    <text evidence="1">Belongs to the glycosyl hydrolase 43 family.</text>
</comment>
<feature type="signal peptide" evidence="6">
    <location>
        <begin position="1"/>
        <end position="17"/>
    </location>
</feature>
<dbReference type="InterPro" id="IPR051795">
    <property type="entry name" value="Glycosyl_Hydrlase_43"/>
</dbReference>
<feature type="active site" description="Proton acceptor" evidence="4">
    <location>
        <position position="33"/>
    </location>
</feature>
<reference evidence="8 11" key="2">
    <citation type="journal article" date="2019" name="Nat. Med.">
        <title>A library of human gut bacterial isolates paired with longitudinal multiomics data enables mechanistic microbiome research.</title>
        <authorList>
            <person name="Poyet M."/>
            <person name="Groussin M."/>
            <person name="Gibbons S.M."/>
            <person name="Avila-Pacheco J."/>
            <person name="Jiang X."/>
            <person name="Kearney S.M."/>
            <person name="Perrotta A.R."/>
            <person name="Berdy B."/>
            <person name="Zhao S."/>
            <person name="Lieberman T.D."/>
            <person name="Swanson P.K."/>
            <person name="Smith M."/>
            <person name="Roesemann S."/>
            <person name="Alexander J.E."/>
            <person name="Rich S.A."/>
            <person name="Livny J."/>
            <person name="Vlamakis H."/>
            <person name="Clish C."/>
            <person name="Bullock K."/>
            <person name="Deik A."/>
            <person name="Scott J."/>
            <person name="Pierce K.A."/>
            <person name="Xavier R.J."/>
            <person name="Alm E.J."/>
        </authorList>
    </citation>
    <scope>NUCLEOTIDE SEQUENCE [LARGE SCALE GENOMIC DNA]</scope>
    <source>
        <strain evidence="8 11">BIOML-A188</strain>
    </source>
</reference>
<dbReference type="EMBL" id="QSJP01000002">
    <property type="protein sequence ID" value="RHD90901.1"/>
    <property type="molecule type" value="Genomic_DNA"/>
</dbReference>
<dbReference type="Gene3D" id="2.60.120.200">
    <property type="match status" value="1"/>
</dbReference>
<evidence type="ECO:0000259" key="7">
    <source>
        <dbReference type="Pfam" id="PF17851"/>
    </source>
</evidence>
<evidence type="ECO:0000256" key="4">
    <source>
        <dbReference type="PIRSR" id="PIRSR606710-1"/>
    </source>
</evidence>
<protein>
    <submittedName>
        <fullName evidence="9">Beta-xylosidase</fullName>
    </submittedName>
    <submittedName>
        <fullName evidence="8">Family 43 glycosylhydrolase</fullName>
    </submittedName>
</protein>
<dbReference type="PANTHER" id="PTHR42812">
    <property type="entry name" value="BETA-XYLOSIDASE"/>
    <property type="match status" value="1"/>
</dbReference>
<organism evidence="9 10">
    <name type="scientific">Bacteroides thetaiotaomicron</name>
    <dbReference type="NCBI Taxonomy" id="818"/>
    <lineage>
        <taxon>Bacteria</taxon>
        <taxon>Pseudomonadati</taxon>
        <taxon>Bacteroidota</taxon>
        <taxon>Bacteroidia</taxon>
        <taxon>Bacteroidales</taxon>
        <taxon>Bacteroidaceae</taxon>
        <taxon>Bacteroides</taxon>
    </lineage>
</organism>
<dbReference type="Pfam" id="PF17851">
    <property type="entry name" value="GH43_C2"/>
    <property type="match status" value="1"/>
</dbReference>
<dbReference type="GO" id="GO:0004553">
    <property type="term" value="F:hydrolase activity, hydrolyzing O-glycosyl compounds"/>
    <property type="evidence" value="ECO:0007669"/>
    <property type="project" value="InterPro"/>
</dbReference>
<evidence type="ECO:0000256" key="5">
    <source>
        <dbReference type="PIRSR" id="PIRSR606710-2"/>
    </source>
</evidence>
<evidence type="ECO:0000313" key="8">
    <source>
        <dbReference type="EMBL" id="KAB4314188.1"/>
    </source>
</evidence>
<evidence type="ECO:0000313" key="11">
    <source>
        <dbReference type="Proteomes" id="UP000440614"/>
    </source>
</evidence>
<dbReference type="CDD" id="cd09002">
    <property type="entry name" value="GH43_XYL-like"/>
    <property type="match status" value="1"/>
</dbReference>
<dbReference type="RefSeq" id="WP_080973934.1">
    <property type="nucleotide sequence ID" value="NZ_BQNN01000001.1"/>
</dbReference>
<evidence type="ECO:0000256" key="6">
    <source>
        <dbReference type="SAM" id="SignalP"/>
    </source>
</evidence>
<dbReference type="InterPro" id="IPR013320">
    <property type="entry name" value="ConA-like_dom_sf"/>
</dbReference>
<evidence type="ECO:0000313" key="10">
    <source>
        <dbReference type="Proteomes" id="UP000284785"/>
    </source>
</evidence>
<accession>A0A0N7IAY0</accession>
<feature type="chain" id="PRO_5044367342" evidence="6">
    <location>
        <begin position="18"/>
        <end position="811"/>
    </location>
</feature>
<comment type="caution">
    <text evidence="9">The sequence shown here is derived from an EMBL/GenBank/DDBJ whole genome shotgun (WGS) entry which is preliminary data.</text>
</comment>
<name>A0A0N7IAY0_BACT4</name>
<dbReference type="InterPro" id="IPR023296">
    <property type="entry name" value="Glyco_hydro_beta-prop_sf"/>
</dbReference>
<dbReference type="SUPFAM" id="SSF75005">
    <property type="entry name" value="Arabinanase/levansucrase/invertase"/>
    <property type="match status" value="3"/>
</dbReference>
<sequence>MKKLLLFILLVCATVQAYSQEYPKVVLSGDYPDPSVMRDGEDYYMTHSPFYYAPGFLIWHSRDLMNWEPVCRVMPEYEGSAMAPDLLKYKGKYYIYYPAKGTNWVIWANDIKGPWSKPIDLKVSGIDPGHIADQEGNRYLYVDKGEVIRLTDDGLATIGQKQKVYEGWRYPNHWETECMCLESPKLNYHNGYYYLTSAQGGTAGPATSHMAVAARSKSVTGPWENSPYNPVVHTYSAHDNWWSKGHGTLIDDVNGNWWIVYHAYAKGYHTLGRSTLIEPIEWTADGWYRTKSTATPIKTDPSIKHGLSLSDDFEGPEPGLQWTFWKEYAPQSLSFKKQTLWIDAKGSTPSDARLLLATAEDKNYETQVEVNVGKGNTAGLLLYYSEKAYAGVVSDGKNFTIYRNAENSFTLPNKLGKRFLAKIQNQGNSVRIAVSKDGKEWTTLVENMDVSQLHHNNYGGFYALRIGLLSSGKGSAGFRQFRYRNAIPQEKDMGAYLMVFHKDETHSLYMAVSDDGYTFTALNDGKPVIAGDTIALQKGIRDPHIFRGPDGAFYLSMTDLHIYAQKDGFRDTEWERDGKEYGWGNNRGLVLMKSWDLINWKRTNARFDLLSAGLGEIGCVWAPEVTYDDKKGKLMIYFTMRFKNEANKLYYVYVNDDFDRIETLPQILFEYPNEKISAIDGDITKVGDRYRMFYVSHDGGAGIKQAVSDRINGDYEYDPRWYDFEPRACEAPNLWKRIGEDKWVLMYDVYGINPHNFAFIETSDFVNFKNLGRFNEGVMKTTNFSSPKHGAVIHLTKEEAARLRSHWENRK</sequence>
<dbReference type="InterPro" id="IPR006710">
    <property type="entry name" value="Glyco_hydro_43"/>
</dbReference>
<evidence type="ECO:0000256" key="3">
    <source>
        <dbReference type="ARBA" id="ARBA00023295"/>
    </source>
</evidence>
<feature type="site" description="Important for catalytic activity, responsible for pKa modulation of the active site Glu and correct orientation of both the proton donor and substrate" evidence="5">
    <location>
        <position position="127"/>
    </location>
</feature>
<dbReference type="AlphaFoldDB" id="A0A0N7IAY0"/>
<evidence type="ECO:0000313" key="9">
    <source>
        <dbReference type="EMBL" id="RHD90901.1"/>
    </source>
</evidence>
<dbReference type="EMBL" id="WCSY01000006">
    <property type="protein sequence ID" value="KAB4314188.1"/>
    <property type="molecule type" value="Genomic_DNA"/>
</dbReference>
<evidence type="ECO:0000256" key="2">
    <source>
        <dbReference type="ARBA" id="ARBA00022801"/>
    </source>
</evidence>
<evidence type="ECO:0000256" key="1">
    <source>
        <dbReference type="ARBA" id="ARBA00009865"/>
    </source>
</evidence>
<keyword evidence="3" id="KW-0326">Glycosidase</keyword>
<dbReference type="Pfam" id="PF04616">
    <property type="entry name" value="Glyco_hydro_43"/>
    <property type="match status" value="1"/>
</dbReference>
<dbReference type="PANTHER" id="PTHR42812:SF2">
    <property type="entry name" value="XYLOSIDASE_ARABINOSIDASE"/>
    <property type="match status" value="1"/>
</dbReference>
<dbReference type="Gene3D" id="2.115.10.20">
    <property type="entry name" value="Glycosyl hydrolase domain, family 43"/>
    <property type="match status" value="2"/>
</dbReference>
<feature type="active site" description="Proton donor" evidence="4">
    <location>
        <position position="182"/>
    </location>
</feature>
<dbReference type="InterPro" id="IPR041542">
    <property type="entry name" value="GH43_C2"/>
</dbReference>
<dbReference type="Proteomes" id="UP000284785">
    <property type="component" value="Unassembled WGS sequence"/>
</dbReference>
<reference evidence="9 10" key="1">
    <citation type="submission" date="2018-08" db="EMBL/GenBank/DDBJ databases">
        <title>A genome reference for cultivated species of the human gut microbiota.</title>
        <authorList>
            <person name="Zou Y."/>
            <person name="Xue W."/>
            <person name="Luo G."/>
        </authorList>
    </citation>
    <scope>NUCLEOTIDE SEQUENCE [LARGE SCALE GENOMIC DNA]</scope>
    <source>
        <strain evidence="9 10">AM30-26</strain>
    </source>
</reference>
<dbReference type="CDD" id="cd08983">
    <property type="entry name" value="GH43_Bt3655-like"/>
    <property type="match status" value="1"/>
</dbReference>
<dbReference type="SUPFAM" id="SSF49899">
    <property type="entry name" value="Concanavalin A-like lectins/glucanases"/>
    <property type="match status" value="1"/>
</dbReference>
<dbReference type="KEGG" id="btho:Btheta7330_04631"/>
<dbReference type="Proteomes" id="UP000440614">
    <property type="component" value="Unassembled WGS sequence"/>
</dbReference>
<dbReference type="GO" id="GO:0005975">
    <property type="term" value="P:carbohydrate metabolic process"/>
    <property type="evidence" value="ECO:0007669"/>
    <property type="project" value="InterPro"/>
</dbReference>
<keyword evidence="6" id="KW-0732">Signal</keyword>
<gene>
    <name evidence="9" type="ORF">DW780_02755</name>
    <name evidence="8" type="ORF">GAO51_07430</name>
</gene>
<keyword evidence="2 8" id="KW-0378">Hydrolase</keyword>